<evidence type="ECO:0000256" key="7">
    <source>
        <dbReference type="SAM" id="Phobius"/>
    </source>
</evidence>
<feature type="domain" description="Ig-like" evidence="8">
    <location>
        <begin position="1696"/>
        <end position="1776"/>
    </location>
</feature>
<proteinExistence type="predicted"/>
<dbReference type="GO" id="GO:0007156">
    <property type="term" value="P:homophilic cell adhesion via plasma membrane adhesion molecules"/>
    <property type="evidence" value="ECO:0007669"/>
    <property type="project" value="TreeGrafter"/>
</dbReference>
<dbReference type="Pfam" id="PF07679">
    <property type="entry name" value="I-set"/>
    <property type="match status" value="1"/>
</dbReference>
<dbReference type="PROSITE" id="PS50835">
    <property type="entry name" value="IG_LIKE"/>
    <property type="match status" value="11"/>
</dbReference>
<keyword evidence="5" id="KW-1015">Disulfide bond</keyword>
<sequence>MSNTPKTFRKRSRSSEGETPRPECKQSKMANTDDISSSIKLLVSSVNEIKQGQESMKKMFESKIDKLRNDVLSTIDQKMQVLKSEIHLDLARESSRIDDLANSVHSLSILFNDIEESMNNLNLNTQADSINPTSNDRNSNTQVNPLSNDAVTVIVKNLQFAENENLIEIMNEIIQKLGQPVAKELKIAAVTRPNSRFRGKPGLVKMSLENTDQKILILRNKHKLKTDESYKTVFIQGAKSRIERLLENNTRAILRELPQGNQFRLTGNGRILQKLKITKTARSMFRPNTSESDVIVICGDFNSRIGTQNDFSDFDSIRSRTAIDKTVNQHGKSFLEFLNESKTCVLNGRYDSNKDNFTCISGRGKSVVDYMCVPHDVLELCSSFQVITTRSVIEQNNFFQFLGDRSKIPDHSILLAEFKTLTSISEYSSSKIDKFKRFRLKSIPNDFFGSDLRKAALQTLIQRIETTRETQSHVDNIYSDLCTLIVDEMNCKIPVCDASRKTRKRHKSSKPFWNEELGQLWNAMRLREKQFLSFKGRSSTRRRFREVFQQAQKSFDRKLRQCERHYRQSFCLEIDNMVTSNPNDFWDKIKKLGPRKVQNIPMEVYGPNGEILTDDDSVLNRWKTDFHNIYNMDNSTAEFNDNFHSQVLSHKSSLEDRMIDPLYDENQELNTTITIDEIRRLIHGAKNGKACGIDSIPYEVLKYESVISVLHSLFQLIFETSIIPSIWRQAIICPILKDKTSDERSPLNYRGISLLSCISKLYSAFINSRVSAYLETNDMLADEQNGFRAHRSSPDIPIITGPTFIVDGNSVTLTCTSTGGNPAPTVYWYRVNKLLDTTYNTTNGITTNTFTFVANGSHHIAVFECRVNSSDLESYLSATWYFQVYIEPNQPTLTGSQSLLTGTTYQWTCISTGGNPSPTMTMRIGNSQFSTGITQSSALQSDNTHTVTSSLSWKPSISNNGQTLYCDVQHLETRGNNLQTVSLQLTVNDPLSVNAPQTLYQHNVGTLVVLNCEVIGTAAHISWYFNNQLINIASSSKYSNGNTINPSLTVSNVALSDGGQYYCQATNGLVTANSNIITLTVLDVTGNLLTVTVPQSSYSVLIGQQVTISCTVTGTPTQSNVFWRKVVNSVQTNVDINGNSRYTGGTTSTPSLTITNTQRSDEGAYVCYASNNIGTSNSQNTFLDVTGDVVGNIPTVSLQQTIYNVIYGSSVVLVCAVTANPIHTSVNWRKIKNGVTTDINLVNSNNKYSGSTVSSPSLQINNADLNDEGHYVCLASNGIGTGQSTQTFLDVNGDLLTVTIPQSSYSVLIGQQVTILCTVTGTPTQSNVFWRKVVNGVQTYVDINGNSRYSGGTTSSPSLTITNTQRSDEGTYVCHATNIVGTSNSQNTFLDITGDIPTVNIQQPIYNVNYGSSVVLVCSVTAHPTHTTVYWRKIKNGITTDINVVNSNNKYSGSSVSNPSLQINNVDFNDEGHFVCFAYNSIGTGQSTQTFLDVFGDIPVVTIPSNVYSVSLSARPVVTIPQSQFSVNVGSSVSMVCTVSANPVHTSVYWQKVVNGVATNINLSQTNKYSGSTISSPSLTVLNAVIADEGYYTCSAQNSFGTGTSSQTFLDVLGSVPVVIDRTGTYYLQSLSLVKELTISYPCSTSKESNVEKCKVISNNQVLSDISDQSRHGLSANSVGTGRSLQGPLTVIGIAPTSMAISPSPITANEGQTVTATCTALGSPTITYTWFKGNSNTQLSTGSVLQITSSARTDAGTYQCRASNAYGNADAAVTLDVQYMPDVTITQPSQGFRGQAVTIQCSYVSNPAATNIIWSKENQGITVDGNKYVGGSLSNPSLTITNLAASDHGSYKCSVVNSVGQGDSSYVTLLVDTSIASSYIRIVPAAVVVQEGQSFTLTCEADGNPVPTFNWYHKDVMIHEGAVLTITNSLWTEHDGSIMCKATNSKGNREIGVDVDVQYIPVSTVTQTSISQIVGNPLRLSCDTRANPSATAWQWFYNGNSLSSSSKVLIINTDSTSATGAYTCRAINSIGTSRNITFNVAIISGTVAGPDAVIINDSSKLSTGEIVAIILSILILLLLLCSLCGGRRKVKVTPQEDHKRVEKQLYNEEPQESVFYLHKLQIPKFYEILEPYVRKKHSVGRRHSDEYDITKYIFLTPGDDKQLQTLDRAKDNTSVSTNRTRQQYYLPEVEYTYDKELKPKRQSDRGRNHYERLHDEQLHDNEIFVEDKRDIMRNLWRNARQFDNLKKEELVLLAKHLKLDFRVSMRKKIIKNLVIDKLVDAEILGEEAFDLKVENIDAIKLKQLELEHELKIKQLEKEERQAELQMKERLEMEKKEKEERLEIEKKEKEERLEMEKKEKEERLEMEKKEKEDEFKLKQDELKLKQADLEMR</sequence>
<dbReference type="PANTHER" id="PTHR45080:SF29">
    <property type="entry name" value="NEURAL CELL ADHESION MOLECULE 1-LIKE ISOFORM X1"/>
    <property type="match status" value="1"/>
</dbReference>
<feature type="domain" description="Ig-like" evidence="8">
    <location>
        <begin position="1961"/>
        <end position="2037"/>
    </location>
</feature>
<keyword evidence="4 7" id="KW-0472">Membrane</keyword>
<comment type="subcellular location">
    <subcellularLocation>
        <location evidence="1">Membrane</location>
        <topology evidence="1">Single-pass membrane protein</topology>
    </subcellularLocation>
</comment>
<feature type="region of interest" description="Disordered" evidence="6">
    <location>
        <begin position="1"/>
        <end position="33"/>
    </location>
</feature>
<dbReference type="SUPFAM" id="SSF56219">
    <property type="entry name" value="DNase I-like"/>
    <property type="match status" value="1"/>
</dbReference>
<dbReference type="Proteomes" id="UP000507470">
    <property type="component" value="Unassembled WGS sequence"/>
</dbReference>
<evidence type="ECO:0000256" key="1">
    <source>
        <dbReference type="ARBA" id="ARBA00004167"/>
    </source>
</evidence>
<feature type="domain" description="Ig-like" evidence="8">
    <location>
        <begin position="1194"/>
        <end position="1290"/>
    </location>
</feature>
<dbReference type="InterPro" id="IPR013098">
    <property type="entry name" value="Ig_I-set"/>
</dbReference>
<dbReference type="InterPro" id="IPR050958">
    <property type="entry name" value="Cell_Adh-Cytoskel_Orgn"/>
</dbReference>
<feature type="transmembrane region" description="Helical" evidence="7">
    <location>
        <begin position="2066"/>
        <end position="2085"/>
    </location>
</feature>
<dbReference type="OrthoDB" id="6150053at2759"/>
<keyword evidence="2 7" id="KW-0812">Transmembrane</keyword>
<evidence type="ECO:0000256" key="6">
    <source>
        <dbReference type="SAM" id="MobiDB-lite"/>
    </source>
</evidence>
<feature type="domain" description="Ig-like" evidence="8">
    <location>
        <begin position="1781"/>
        <end position="1868"/>
    </location>
</feature>
<accession>A0A6J8E4S8</accession>
<dbReference type="CDD" id="cd00096">
    <property type="entry name" value="Ig"/>
    <property type="match status" value="5"/>
</dbReference>
<dbReference type="GO" id="GO:0030424">
    <property type="term" value="C:axon"/>
    <property type="evidence" value="ECO:0007669"/>
    <property type="project" value="TreeGrafter"/>
</dbReference>
<feature type="domain" description="Ig-like" evidence="8">
    <location>
        <begin position="794"/>
        <end position="877"/>
    </location>
</feature>
<feature type="compositionally biased region" description="Basic and acidic residues" evidence="6">
    <location>
        <begin position="13"/>
        <end position="26"/>
    </location>
</feature>
<keyword evidence="10" id="KW-1185">Reference proteome</keyword>
<evidence type="ECO:0000256" key="4">
    <source>
        <dbReference type="ARBA" id="ARBA00023136"/>
    </source>
</evidence>
<dbReference type="InterPro" id="IPR003599">
    <property type="entry name" value="Ig_sub"/>
</dbReference>
<feature type="domain" description="Ig-like" evidence="8">
    <location>
        <begin position="1294"/>
        <end position="1393"/>
    </location>
</feature>
<dbReference type="SMART" id="SM00408">
    <property type="entry name" value="IGc2"/>
    <property type="match status" value="11"/>
</dbReference>
<feature type="domain" description="Ig-like" evidence="8">
    <location>
        <begin position="990"/>
        <end position="1080"/>
    </location>
</feature>
<evidence type="ECO:0000313" key="10">
    <source>
        <dbReference type="Proteomes" id="UP000507470"/>
    </source>
</evidence>
<dbReference type="InterPro" id="IPR013106">
    <property type="entry name" value="Ig_V-set"/>
</dbReference>
<feature type="domain" description="Ig-like" evidence="8">
    <location>
        <begin position="1516"/>
        <end position="1610"/>
    </location>
</feature>
<dbReference type="Pfam" id="PF08205">
    <property type="entry name" value="C2-set_2"/>
    <property type="match status" value="2"/>
</dbReference>
<evidence type="ECO:0000259" key="8">
    <source>
        <dbReference type="PROSITE" id="PS50835"/>
    </source>
</evidence>
<dbReference type="EMBL" id="CACVKT020008376">
    <property type="protein sequence ID" value="CAC5415116.1"/>
    <property type="molecule type" value="Genomic_DNA"/>
</dbReference>
<dbReference type="GO" id="GO:0050808">
    <property type="term" value="P:synapse organization"/>
    <property type="evidence" value="ECO:0007669"/>
    <property type="project" value="TreeGrafter"/>
</dbReference>
<dbReference type="SUPFAM" id="SSF48726">
    <property type="entry name" value="Immunoglobulin"/>
    <property type="match status" value="12"/>
</dbReference>
<protein>
    <submittedName>
        <fullName evidence="9">HMCN</fullName>
    </submittedName>
</protein>
<dbReference type="SMART" id="SM00409">
    <property type="entry name" value="IG"/>
    <property type="match status" value="11"/>
</dbReference>
<evidence type="ECO:0000313" key="9">
    <source>
        <dbReference type="EMBL" id="CAC5415116.1"/>
    </source>
</evidence>
<evidence type="ECO:0000256" key="5">
    <source>
        <dbReference type="ARBA" id="ARBA00023157"/>
    </source>
</evidence>
<feature type="region of interest" description="Disordered" evidence="6">
    <location>
        <begin position="125"/>
        <end position="144"/>
    </location>
</feature>
<keyword evidence="3 7" id="KW-1133">Transmembrane helix</keyword>
<evidence type="ECO:0000256" key="3">
    <source>
        <dbReference type="ARBA" id="ARBA00022989"/>
    </source>
</evidence>
<evidence type="ECO:0000256" key="2">
    <source>
        <dbReference type="ARBA" id="ARBA00022692"/>
    </source>
</evidence>
<dbReference type="Gene3D" id="2.60.40.10">
    <property type="entry name" value="Immunoglobulins"/>
    <property type="match status" value="12"/>
</dbReference>
<dbReference type="InterPro" id="IPR003598">
    <property type="entry name" value="Ig_sub2"/>
</dbReference>
<feature type="domain" description="Ig-like" evidence="8">
    <location>
        <begin position="1089"/>
        <end position="1186"/>
    </location>
</feature>
<dbReference type="InterPro" id="IPR013783">
    <property type="entry name" value="Ig-like_fold"/>
</dbReference>
<dbReference type="Gene3D" id="3.60.10.10">
    <property type="entry name" value="Endonuclease/exonuclease/phosphatase"/>
    <property type="match status" value="1"/>
</dbReference>
<dbReference type="InterPro" id="IPR036179">
    <property type="entry name" value="Ig-like_dom_sf"/>
</dbReference>
<feature type="domain" description="Ig-like" evidence="8">
    <location>
        <begin position="1878"/>
        <end position="1956"/>
    </location>
</feature>
<feature type="region of interest" description="Disordered" evidence="6">
    <location>
        <begin position="2333"/>
        <end position="2373"/>
    </location>
</feature>
<dbReference type="GO" id="GO:0008046">
    <property type="term" value="F:axon guidance receptor activity"/>
    <property type="evidence" value="ECO:0007669"/>
    <property type="project" value="TreeGrafter"/>
</dbReference>
<dbReference type="InterPro" id="IPR007110">
    <property type="entry name" value="Ig-like_dom"/>
</dbReference>
<reference evidence="9 10" key="1">
    <citation type="submission" date="2020-06" db="EMBL/GenBank/DDBJ databases">
        <authorList>
            <person name="Li R."/>
            <person name="Bekaert M."/>
        </authorList>
    </citation>
    <scope>NUCLEOTIDE SEQUENCE [LARGE SCALE GENOMIC DNA]</scope>
    <source>
        <strain evidence="10">wild</strain>
    </source>
</reference>
<dbReference type="PANTHER" id="PTHR45080">
    <property type="entry name" value="CONTACTIN 5"/>
    <property type="match status" value="1"/>
</dbReference>
<gene>
    <name evidence="9" type="ORF">MCOR_47830</name>
</gene>
<dbReference type="GO" id="GO:0043025">
    <property type="term" value="C:neuronal cell body"/>
    <property type="evidence" value="ECO:0007669"/>
    <property type="project" value="TreeGrafter"/>
</dbReference>
<dbReference type="GO" id="GO:0005886">
    <property type="term" value="C:plasma membrane"/>
    <property type="evidence" value="ECO:0007669"/>
    <property type="project" value="TreeGrafter"/>
</dbReference>
<dbReference type="InterPro" id="IPR013162">
    <property type="entry name" value="CD80_C2-set"/>
</dbReference>
<dbReference type="InterPro" id="IPR036691">
    <property type="entry name" value="Endo/exonu/phosph_ase_sf"/>
</dbReference>
<feature type="domain" description="Ig-like" evidence="8">
    <location>
        <begin position="1397"/>
        <end position="1493"/>
    </location>
</feature>
<organism evidence="9 10">
    <name type="scientific">Mytilus coruscus</name>
    <name type="common">Sea mussel</name>
    <dbReference type="NCBI Taxonomy" id="42192"/>
    <lineage>
        <taxon>Eukaryota</taxon>
        <taxon>Metazoa</taxon>
        <taxon>Spiralia</taxon>
        <taxon>Lophotrochozoa</taxon>
        <taxon>Mollusca</taxon>
        <taxon>Bivalvia</taxon>
        <taxon>Autobranchia</taxon>
        <taxon>Pteriomorphia</taxon>
        <taxon>Mytilida</taxon>
        <taxon>Mytiloidea</taxon>
        <taxon>Mytilidae</taxon>
        <taxon>Mytilinae</taxon>
        <taxon>Mytilus</taxon>
    </lineage>
</organism>
<name>A0A6J8E4S8_MYTCO</name>
<dbReference type="SMART" id="SM00406">
    <property type="entry name" value="IGv"/>
    <property type="match status" value="7"/>
</dbReference>
<dbReference type="Pfam" id="PF13927">
    <property type="entry name" value="Ig_3"/>
    <property type="match status" value="9"/>
</dbReference>